<feature type="compositionally biased region" description="Low complexity" evidence="1">
    <location>
        <begin position="156"/>
        <end position="167"/>
    </location>
</feature>
<dbReference type="AlphaFoldDB" id="A0AAV4I0S7"/>
<organism evidence="2 3">
    <name type="scientific">Elysia marginata</name>
    <dbReference type="NCBI Taxonomy" id="1093978"/>
    <lineage>
        <taxon>Eukaryota</taxon>
        <taxon>Metazoa</taxon>
        <taxon>Spiralia</taxon>
        <taxon>Lophotrochozoa</taxon>
        <taxon>Mollusca</taxon>
        <taxon>Gastropoda</taxon>
        <taxon>Heterobranchia</taxon>
        <taxon>Euthyneura</taxon>
        <taxon>Panpulmonata</taxon>
        <taxon>Sacoglossa</taxon>
        <taxon>Placobranchoidea</taxon>
        <taxon>Plakobranchidae</taxon>
        <taxon>Elysia</taxon>
    </lineage>
</organism>
<name>A0AAV4I0S7_9GAST</name>
<accession>A0AAV4I0S7</accession>
<gene>
    <name evidence="2" type="ORF">ElyMa_004610400</name>
</gene>
<feature type="region of interest" description="Disordered" evidence="1">
    <location>
        <begin position="156"/>
        <end position="178"/>
    </location>
</feature>
<dbReference type="EMBL" id="BMAT01009246">
    <property type="protein sequence ID" value="GFS02576.1"/>
    <property type="molecule type" value="Genomic_DNA"/>
</dbReference>
<dbReference type="Proteomes" id="UP000762676">
    <property type="component" value="Unassembled WGS sequence"/>
</dbReference>
<evidence type="ECO:0000313" key="3">
    <source>
        <dbReference type="Proteomes" id="UP000762676"/>
    </source>
</evidence>
<reference evidence="2 3" key="1">
    <citation type="journal article" date="2021" name="Elife">
        <title>Chloroplast acquisition without the gene transfer in kleptoplastic sea slugs, Plakobranchus ocellatus.</title>
        <authorList>
            <person name="Maeda T."/>
            <person name="Takahashi S."/>
            <person name="Yoshida T."/>
            <person name="Shimamura S."/>
            <person name="Takaki Y."/>
            <person name="Nagai Y."/>
            <person name="Toyoda A."/>
            <person name="Suzuki Y."/>
            <person name="Arimoto A."/>
            <person name="Ishii H."/>
            <person name="Satoh N."/>
            <person name="Nishiyama T."/>
            <person name="Hasebe M."/>
            <person name="Maruyama T."/>
            <person name="Minagawa J."/>
            <person name="Obokata J."/>
            <person name="Shigenobu S."/>
        </authorList>
    </citation>
    <scope>NUCLEOTIDE SEQUENCE [LARGE SCALE GENOMIC DNA]</scope>
</reference>
<evidence type="ECO:0000313" key="2">
    <source>
        <dbReference type="EMBL" id="GFS02576.1"/>
    </source>
</evidence>
<keyword evidence="3" id="KW-1185">Reference proteome</keyword>
<evidence type="ECO:0000256" key="1">
    <source>
        <dbReference type="SAM" id="MobiDB-lite"/>
    </source>
</evidence>
<protein>
    <submittedName>
        <fullName evidence="2">Uncharacterized protein</fullName>
    </submittedName>
</protein>
<proteinExistence type="predicted"/>
<comment type="caution">
    <text evidence="2">The sequence shown here is derived from an EMBL/GenBank/DDBJ whole genome shotgun (WGS) entry which is preliminary data.</text>
</comment>
<sequence>MHSSCRIPEVQHIFSGLSSRRNQLCQGLGELTSRDPAWKIRRKNQVCGRRLVAHLASLNQQCAESTSRINHDIRRVRSLLPTPSYLCPALSSLSLAHQPGRFVCSATGKMDLLRNAGSRQGSGVSSNHSTEVKGTCILKDNAIEKHSMGIKRVVDVNSNKNGNSSKVDLNEGERVKSHNPKRLSLPTVFSYNDVSTCEKNVQHEVGVSHSFLPSHRGQPARNRQRWNFSARLCGHGESSTPRNCYHFPCKRPQTYSHIGFRSNHPQLKTLQWVRSRASPRTTRSQSWDISIGYAANRRRQVNPVRNKTESLKHRLPSAVKLRPVDTAFRERLLKEEADRRRQVHQMSRPADWEVNYGQPTPFKRLWYPVRLKPNELVSW</sequence>